<evidence type="ECO:0000256" key="8">
    <source>
        <dbReference type="ARBA" id="ARBA00022840"/>
    </source>
</evidence>
<evidence type="ECO:0000256" key="10">
    <source>
        <dbReference type="ARBA" id="ARBA00022958"/>
    </source>
</evidence>
<dbReference type="InterPro" id="IPR011877">
    <property type="entry name" value="Ribokinase"/>
</dbReference>
<keyword evidence="10 12" id="KW-0630">Potassium</keyword>
<feature type="binding site" evidence="12">
    <location>
        <begin position="241"/>
        <end position="242"/>
    </location>
    <ligand>
        <name>ATP</name>
        <dbReference type="ChEBI" id="CHEBI:30616"/>
    </ligand>
</feature>
<keyword evidence="12" id="KW-0963">Cytoplasm</keyword>
<dbReference type="PANTHER" id="PTHR10584:SF166">
    <property type="entry name" value="RIBOKINASE"/>
    <property type="match status" value="1"/>
</dbReference>
<dbReference type="HAMAP" id="MF_01987">
    <property type="entry name" value="Ribokinase"/>
    <property type="match status" value="1"/>
</dbReference>
<comment type="activity regulation">
    <text evidence="12">Activated by a monovalent cation that binds near, but not in, the active site. The most likely occupant of the site in vivo is potassium. Ion binding induces a conformational change that may alter substrate affinity.</text>
</comment>
<keyword evidence="4 12" id="KW-0808">Transferase</keyword>
<feature type="binding site" evidence="12">
    <location>
        <position position="238"/>
    </location>
    <ligand>
        <name>K(+)</name>
        <dbReference type="ChEBI" id="CHEBI:29103"/>
    </ligand>
</feature>
<dbReference type="OrthoDB" id="9775849at2"/>
<keyword evidence="15" id="KW-1185">Reference proteome</keyword>
<comment type="function">
    <text evidence="12">Catalyzes the phosphorylation of ribose at O-5 in a reaction requiring ATP and magnesium. The resulting D-ribose-5-phosphate can then be used either for sythesis of nucleotides, histidine, and tryptophan, or as a component of the pentose phosphate pathway.</text>
</comment>
<dbReference type="PANTHER" id="PTHR10584">
    <property type="entry name" value="SUGAR KINASE"/>
    <property type="match status" value="1"/>
</dbReference>
<comment type="similarity">
    <text evidence="12">Belongs to the carbohydrate kinase PfkB family. Ribokinase subfamily.</text>
</comment>
<dbReference type="PRINTS" id="PR00990">
    <property type="entry name" value="RIBOKINASE"/>
</dbReference>
<comment type="similarity">
    <text evidence="1">Belongs to the carbohydrate kinase pfkB family.</text>
</comment>
<reference evidence="14 15" key="2">
    <citation type="submission" date="2018-12" db="EMBL/GenBank/DDBJ databases">
        <title>Nakamurella antarcticus sp. nov., isolated from Antarctica South Shetland Islands soil.</title>
        <authorList>
            <person name="Peng F."/>
        </authorList>
    </citation>
    <scope>NUCLEOTIDE SEQUENCE [LARGE SCALE GENOMIC DNA]</scope>
    <source>
        <strain evidence="14 15">S14-144</strain>
    </source>
</reference>
<dbReference type="Proteomes" id="UP000268084">
    <property type="component" value="Chromosome"/>
</dbReference>
<dbReference type="KEGG" id="nak:EH165_03340"/>
<sequence>MTTPPPTAPAIAVVGSVNMDLVVTTDALPEPGETLLGNSFQTIPGGKGSNQAIAAAKAGGAVTFIGAVGSDGFAAELRSNLHAAGVDCSLLRTAPGPSGIAAIAVNKSAENTIVVVPGANFAMTSLADSDTAAIASSAMLVCQLEIPMTTVVAAAQAAQTAGVPVLLNPSPMQNLSAELLAATTILIVNEGEAREIGSAADHVAHVIVTLGGAGARYRGPDGAAFQVPVPDIDPIDTTGAGDGFAGAFAVAWAEGQSPLQAVRFACCAGALATTVRGASTSSPLRADIDRLVSLTY</sequence>
<feature type="binding site" evidence="12">
    <location>
        <position position="189"/>
    </location>
    <ligand>
        <name>ATP</name>
        <dbReference type="ChEBI" id="CHEBI:30616"/>
    </ligand>
</feature>
<dbReference type="GO" id="GO:0005829">
    <property type="term" value="C:cytosol"/>
    <property type="evidence" value="ECO:0007669"/>
    <property type="project" value="TreeGrafter"/>
</dbReference>
<feature type="binding site" evidence="12">
    <location>
        <position position="145"/>
    </location>
    <ligand>
        <name>substrate</name>
    </ligand>
</feature>
<comment type="subcellular location">
    <subcellularLocation>
        <location evidence="12">Cytoplasm</location>
    </subcellularLocation>
</comment>
<feature type="active site" description="Proton acceptor" evidence="12">
    <location>
        <position position="242"/>
    </location>
</feature>
<comment type="subunit">
    <text evidence="12">Homodimer.</text>
</comment>
<dbReference type="Pfam" id="PF00294">
    <property type="entry name" value="PfkB"/>
    <property type="match status" value="1"/>
</dbReference>
<dbReference type="CDD" id="cd01174">
    <property type="entry name" value="ribokinase"/>
    <property type="match status" value="1"/>
</dbReference>
<accession>A0A3G8ZKN0</accession>
<evidence type="ECO:0000256" key="4">
    <source>
        <dbReference type="ARBA" id="ARBA00022679"/>
    </source>
</evidence>
<dbReference type="AlphaFoldDB" id="A0A3G8ZKN0"/>
<keyword evidence="11 12" id="KW-0119">Carbohydrate metabolism</keyword>
<keyword evidence="9 12" id="KW-0460">Magnesium</keyword>
<evidence type="ECO:0000256" key="3">
    <source>
        <dbReference type="ARBA" id="ARBA00016943"/>
    </source>
</evidence>
<keyword evidence="6 12" id="KW-0547">Nucleotide-binding</keyword>
<protein>
    <recommendedName>
        <fullName evidence="3 12">Ribokinase</fullName>
        <shortName evidence="12">RK</shortName>
        <ecNumber evidence="2 12">2.7.1.15</ecNumber>
    </recommendedName>
</protein>
<evidence type="ECO:0000256" key="1">
    <source>
        <dbReference type="ARBA" id="ARBA00005380"/>
    </source>
</evidence>
<evidence type="ECO:0000256" key="6">
    <source>
        <dbReference type="ARBA" id="ARBA00022741"/>
    </source>
</evidence>
<evidence type="ECO:0000256" key="5">
    <source>
        <dbReference type="ARBA" id="ARBA00022723"/>
    </source>
</evidence>
<evidence type="ECO:0000259" key="13">
    <source>
        <dbReference type="Pfam" id="PF00294"/>
    </source>
</evidence>
<feature type="domain" description="Carbohydrate kinase PfkB" evidence="13">
    <location>
        <begin position="11"/>
        <end position="283"/>
    </location>
</feature>
<evidence type="ECO:0000313" key="15">
    <source>
        <dbReference type="Proteomes" id="UP000268084"/>
    </source>
</evidence>
<dbReference type="GO" id="GO:0005524">
    <property type="term" value="F:ATP binding"/>
    <property type="evidence" value="ECO:0007669"/>
    <property type="project" value="UniProtKB-UniRule"/>
</dbReference>
<feature type="binding site" evidence="12">
    <location>
        <begin position="209"/>
        <end position="214"/>
    </location>
    <ligand>
        <name>ATP</name>
        <dbReference type="ChEBI" id="CHEBI:30616"/>
    </ligand>
</feature>
<dbReference type="GO" id="GO:0046872">
    <property type="term" value="F:metal ion binding"/>
    <property type="evidence" value="ECO:0007669"/>
    <property type="project" value="UniProtKB-KW"/>
</dbReference>
<dbReference type="UniPathway" id="UPA00916">
    <property type="reaction ID" value="UER00889"/>
</dbReference>
<dbReference type="EC" id="2.7.1.15" evidence="2 12"/>
<evidence type="ECO:0000256" key="7">
    <source>
        <dbReference type="ARBA" id="ARBA00022777"/>
    </source>
</evidence>
<dbReference type="InterPro" id="IPR011611">
    <property type="entry name" value="PfkB_dom"/>
</dbReference>
<dbReference type="GO" id="GO:0019303">
    <property type="term" value="P:D-ribose catabolic process"/>
    <property type="evidence" value="ECO:0007669"/>
    <property type="project" value="UniProtKB-UniRule"/>
</dbReference>
<gene>
    <name evidence="12" type="primary">rbsK</name>
    <name evidence="14" type="ORF">EH165_03340</name>
</gene>
<feature type="binding site" evidence="12">
    <location>
        <position position="236"/>
    </location>
    <ligand>
        <name>K(+)</name>
        <dbReference type="ChEBI" id="CHEBI:29103"/>
    </ligand>
</feature>
<evidence type="ECO:0000313" key="14">
    <source>
        <dbReference type="EMBL" id="AZI57337.1"/>
    </source>
</evidence>
<evidence type="ECO:0000256" key="12">
    <source>
        <dbReference type="HAMAP-Rule" id="MF_01987"/>
    </source>
</evidence>
<proteinExistence type="inferred from homology"/>
<evidence type="ECO:0000256" key="11">
    <source>
        <dbReference type="ARBA" id="ARBA00023277"/>
    </source>
</evidence>
<dbReference type="InterPro" id="IPR002173">
    <property type="entry name" value="Carboh/pur_kinase_PfkB_CS"/>
</dbReference>
<feature type="binding site" evidence="12">
    <location>
        <position position="281"/>
    </location>
    <ligand>
        <name>K(+)</name>
        <dbReference type="ChEBI" id="CHEBI:29103"/>
    </ligand>
</feature>
<keyword evidence="5 12" id="KW-0479">Metal-binding</keyword>
<comment type="catalytic activity">
    <reaction evidence="12">
        <text>D-ribose + ATP = D-ribose 5-phosphate + ADP + H(+)</text>
        <dbReference type="Rhea" id="RHEA:13697"/>
        <dbReference type="ChEBI" id="CHEBI:15378"/>
        <dbReference type="ChEBI" id="CHEBI:30616"/>
        <dbReference type="ChEBI" id="CHEBI:47013"/>
        <dbReference type="ChEBI" id="CHEBI:78346"/>
        <dbReference type="ChEBI" id="CHEBI:456216"/>
        <dbReference type="EC" id="2.7.1.15"/>
    </reaction>
</comment>
<reference evidence="14 15" key="1">
    <citation type="submission" date="2018-11" db="EMBL/GenBank/DDBJ databases">
        <authorList>
            <person name="Da X."/>
        </authorList>
    </citation>
    <scope>NUCLEOTIDE SEQUENCE [LARGE SCALE GENOMIC DNA]</scope>
    <source>
        <strain evidence="14 15">S14-144</strain>
    </source>
</reference>
<keyword evidence="7 12" id="KW-0418">Kinase</keyword>
<keyword evidence="8 12" id="KW-0067">ATP-binding</keyword>
<dbReference type="InterPro" id="IPR029056">
    <property type="entry name" value="Ribokinase-like"/>
</dbReference>
<organism evidence="14 15">
    <name type="scientific">Nakamurella antarctica</name>
    <dbReference type="NCBI Taxonomy" id="1902245"/>
    <lineage>
        <taxon>Bacteria</taxon>
        <taxon>Bacillati</taxon>
        <taxon>Actinomycetota</taxon>
        <taxon>Actinomycetes</taxon>
        <taxon>Nakamurellales</taxon>
        <taxon>Nakamurellaceae</taxon>
        <taxon>Nakamurella</taxon>
    </lineage>
</organism>
<comment type="cofactor">
    <cofactor evidence="12">
        <name>Mg(2+)</name>
        <dbReference type="ChEBI" id="CHEBI:18420"/>
    </cofactor>
    <text evidence="12">Requires a divalent cation, most likely magnesium in vivo, as an electrophilic catalyst to aid phosphoryl group transfer. It is the chelate of the metal and the nucleotide that is the actual substrate.</text>
</comment>
<feature type="binding site" evidence="12">
    <location>
        <position position="275"/>
    </location>
    <ligand>
        <name>K(+)</name>
        <dbReference type="ChEBI" id="CHEBI:29103"/>
    </ligand>
</feature>
<comment type="caution">
    <text evidence="12">Lacks conserved residue(s) required for the propagation of feature annotation.</text>
</comment>
<name>A0A3G8ZKN0_9ACTN</name>
<evidence type="ECO:0000256" key="9">
    <source>
        <dbReference type="ARBA" id="ARBA00022842"/>
    </source>
</evidence>
<dbReference type="PROSITE" id="PS00584">
    <property type="entry name" value="PFKB_KINASES_2"/>
    <property type="match status" value="1"/>
</dbReference>
<comment type="pathway">
    <text evidence="12">Carbohydrate metabolism; D-ribose degradation; D-ribose 5-phosphate from beta-D-ribopyranose: step 2/2.</text>
</comment>
<dbReference type="GO" id="GO:0004747">
    <property type="term" value="F:ribokinase activity"/>
    <property type="evidence" value="ECO:0007669"/>
    <property type="project" value="UniProtKB-UniRule"/>
</dbReference>
<dbReference type="RefSeq" id="WP_124798022.1">
    <property type="nucleotide sequence ID" value="NZ_CP034170.1"/>
</dbReference>
<feature type="binding site" evidence="12">
    <location>
        <position position="272"/>
    </location>
    <ligand>
        <name>K(+)</name>
        <dbReference type="ChEBI" id="CHEBI:29103"/>
    </ligand>
</feature>
<feature type="binding site" evidence="12">
    <location>
        <begin position="18"/>
        <end position="20"/>
    </location>
    <ligand>
        <name>substrate</name>
    </ligand>
</feature>
<feature type="binding site" evidence="12">
    <location>
        <begin position="46"/>
        <end position="50"/>
    </location>
    <ligand>
        <name>substrate</name>
    </ligand>
</feature>
<dbReference type="Gene3D" id="3.40.1190.20">
    <property type="match status" value="1"/>
</dbReference>
<dbReference type="SUPFAM" id="SSF53613">
    <property type="entry name" value="Ribokinase-like"/>
    <property type="match status" value="1"/>
</dbReference>
<feature type="binding site" evidence="12">
    <location>
        <position position="277"/>
    </location>
    <ligand>
        <name>K(+)</name>
        <dbReference type="ChEBI" id="CHEBI:29103"/>
    </ligand>
</feature>
<feature type="binding site" evidence="12">
    <location>
        <position position="242"/>
    </location>
    <ligand>
        <name>substrate</name>
    </ligand>
</feature>
<dbReference type="EMBL" id="CP034170">
    <property type="protein sequence ID" value="AZI57337.1"/>
    <property type="molecule type" value="Genomic_DNA"/>
</dbReference>
<evidence type="ECO:0000256" key="2">
    <source>
        <dbReference type="ARBA" id="ARBA00012035"/>
    </source>
</evidence>
<dbReference type="InterPro" id="IPR002139">
    <property type="entry name" value="Ribo/fructo_kinase"/>
</dbReference>